<keyword evidence="3" id="KW-1185">Reference proteome</keyword>
<name>A0A4C1WGQ4_EUMVA</name>
<proteinExistence type="predicted"/>
<accession>A0A4C1WGQ4</accession>
<dbReference type="Proteomes" id="UP000299102">
    <property type="component" value="Unassembled WGS sequence"/>
</dbReference>
<comment type="caution">
    <text evidence="2">The sequence shown here is derived from an EMBL/GenBank/DDBJ whole genome shotgun (WGS) entry which is preliminary data.</text>
</comment>
<organism evidence="2 3">
    <name type="scientific">Eumeta variegata</name>
    <name type="common">Bagworm moth</name>
    <name type="synonym">Eumeta japonica</name>
    <dbReference type="NCBI Taxonomy" id="151549"/>
    <lineage>
        <taxon>Eukaryota</taxon>
        <taxon>Metazoa</taxon>
        <taxon>Ecdysozoa</taxon>
        <taxon>Arthropoda</taxon>
        <taxon>Hexapoda</taxon>
        <taxon>Insecta</taxon>
        <taxon>Pterygota</taxon>
        <taxon>Neoptera</taxon>
        <taxon>Endopterygota</taxon>
        <taxon>Lepidoptera</taxon>
        <taxon>Glossata</taxon>
        <taxon>Ditrysia</taxon>
        <taxon>Tineoidea</taxon>
        <taxon>Psychidae</taxon>
        <taxon>Oiketicinae</taxon>
        <taxon>Eumeta</taxon>
    </lineage>
</organism>
<evidence type="ECO:0000313" key="3">
    <source>
        <dbReference type="Proteomes" id="UP000299102"/>
    </source>
</evidence>
<evidence type="ECO:0000313" key="2">
    <source>
        <dbReference type="EMBL" id="GBP50020.1"/>
    </source>
</evidence>
<reference evidence="2 3" key="1">
    <citation type="journal article" date="2019" name="Commun. Biol.">
        <title>The bagworm genome reveals a unique fibroin gene that provides high tensile strength.</title>
        <authorList>
            <person name="Kono N."/>
            <person name="Nakamura H."/>
            <person name="Ohtoshi R."/>
            <person name="Tomita M."/>
            <person name="Numata K."/>
            <person name="Arakawa K."/>
        </authorList>
    </citation>
    <scope>NUCLEOTIDE SEQUENCE [LARGE SCALE GENOMIC DNA]</scope>
</reference>
<dbReference type="EMBL" id="BGZK01000556">
    <property type="protein sequence ID" value="GBP50020.1"/>
    <property type="molecule type" value="Genomic_DNA"/>
</dbReference>
<feature type="region of interest" description="Disordered" evidence="1">
    <location>
        <begin position="52"/>
        <end position="71"/>
    </location>
</feature>
<dbReference type="AlphaFoldDB" id="A0A4C1WGQ4"/>
<sequence length="97" mass="11026">MWLELPLTYSRSPTFRQDREKAEPLKVAETDRLYPRLRKLCLGRIARGAGSTKPYDGASTFDRAEPQLPRPRGAVRTCRANAANGEVAHFSFAYDER</sequence>
<protein>
    <submittedName>
        <fullName evidence="2">Uncharacterized protein</fullName>
    </submittedName>
</protein>
<evidence type="ECO:0000256" key="1">
    <source>
        <dbReference type="SAM" id="MobiDB-lite"/>
    </source>
</evidence>
<gene>
    <name evidence="2" type="ORF">EVAR_46642_1</name>
</gene>